<dbReference type="InterPro" id="IPR036378">
    <property type="entry name" value="FAS1_dom_sf"/>
</dbReference>
<comment type="caution">
    <text evidence="3">The sequence shown here is derived from an EMBL/GenBank/DDBJ whole genome shotgun (WGS) entry which is preliminary data.</text>
</comment>
<protein>
    <submittedName>
        <fullName evidence="3">TGFBI</fullName>
    </submittedName>
</protein>
<feature type="signal peptide" evidence="1">
    <location>
        <begin position="1"/>
        <end position="15"/>
    </location>
</feature>
<keyword evidence="1" id="KW-0732">Signal</keyword>
<proteinExistence type="predicted"/>
<dbReference type="Pfam" id="PF02469">
    <property type="entry name" value="Fasciclin"/>
    <property type="match status" value="4"/>
</dbReference>
<evidence type="ECO:0000256" key="1">
    <source>
        <dbReference type="SAM" id="SignalP"/>
    </source>
</evidence>
<evidence type="ECO:0000313" key="3">
    <source>
        <dbReference type="EMBL" id="CAG2194929.1"/>
    </source>
</evidence>
<dbReference type="AlphaFoldDB" id="A0A8S3QFG9"/>
<dbReference type="OrthoDB" id="286301at2759"/>
<keyword evidence="4" id="KW-1185">Reference proteome</keyword>
<reference evidence="3" key="1">
    <citation type="submission" date="2021-03" db="EMBL/GenBank/DDBJ databases">
        <authorList>
            <person name="Bekaert M."/>
        </authorList>
    </citation>
    <scope>NUCLEOTIDE SEQUENCE</scope>
</reference>
<dbReference type="Gene3D" id="2.30.180.10">
    <property type="entry name" value="FAS1 domain"/>
    <property type="match status" value="4"/>
</dbReference>
<dbReference type="PANTHER" id="PTHR10900">
    <property type="entry name" value="PERIOSTIN-RELATED"/>
    <property type="match status" value="1"/>
</dbReference>
<organism evidence="3 4">
    <name type="scientific">Mytilus edulis</name>
    <name type="common">Blue mussel</name>
    <dbReference type="NCBI Taxonomy" id="6550"/>
    <lineage>
        <taxon>Eukaryota</taxon>
        <taxon>Metazoa</taxon>
        <taxon>Spiralia</taxon>
        <taxon>Lophotrochozoa</taxon>
        <taxon>Mollusca</taxon>
        <taxon>Bivalvia</taxon>
        <taxon>Autobranchia</taxon>
        <taxon>Pteriomorphia</taxon>
        <taxon>Mytilida</taxon>
        <taxon>Mytiloidea</taxon>
        <taxon>Mytilidae</taxon>
        <taxon>Mytilinae</taxon>
        <taxon>Mytilus</taxon>
    </lineage>
</organism>
<dbReference type="GO" id="GO:0050839">
    <property type="term" value="F:cell adhesion molecule binding"/>
    <property type="evidence" value="ECO:0007669"/>
    <property type="project" value="TreeGrafter"/>
</dbReference>
<feature type="chain" id="PRO_5035849948" evidence="1">
    <location>
        <begin position="16"/>
        <end position="512"/>
    </location>
</feature>
<dbReference type="FunFam" id="2.30.180.10:FF:000032">
    <property type="entry name" value="Fasciclin domain-containing protein, putative"/>
    <property type="match status" value="4"/>
</dbReference>
<dbReference type="Proteomes" id="UP000683360">
    <property type="component" value="Unassembled WGS sequence"/>
</dbReference>
<dbReference type="SMART" id="SM00554">
    <property type="entry name" value="FAS1"/>
    <property type="match status" value="4"/>
</dbReference>
<feature type="domain" description="FAS1" evidence="2">
    <location>
        <begin position="380"/>
        <end position="508"/>
    </location>
</feature>
<evidence type="ECO:0000259" key="2">
    <source>
        <dbReference type="PROSITE" id="PS50213"/>
    </source>
</evidence>
<accession>A0A8S3QFG9</accession>
<dbReference type="PROSITE" id="PS50213">
    <property type="entry name" value="FAS1"/>
    <property type="match status" value="4"/>
</dbReference>
<dbReference type="InterPro" id="IPR000782">
    <property type="entry name" value="FAS1_domain"/>
</dbReference>
<feature type="domain" description="FAS1" evidence="2">
    <location>
        <begin position="245"/>
        <end position="375"/>
    </location>
</feature>
<dbReference type="PANTHER" id="PTHR10900:SF124">
    <property type="entry name" value="FI05614P"/>
    <property type="match status" value="1"/>
</dbReference>
<dbReference type="SUPFAM" id="SSF82153">
    <property type="entry name" value="FAS1 domain"/>
    <property type="match status" value="4"/>
</dbReference>
<dbReference type="GO" id="GO:0007155">
    <property type="term" value="P:cell adhesion"/>
    <property type="evidence" value="ECO:0007669"/>
    <property type="project" value="TreeGrafter"/>
</dbReference>
<feature type="domain" description="FAS1" evidence="2">
    <location>
        <begin position="14"/>
        <end position="133"/>
    </location>
</feature>
<name>A0A8S3QFG9_MYTED</name>
<gene>
    <name evidence="3" type="ORF">MEDL_9916</name>
</gene>
<dbReference type="GO" id="GO:0030198">
    <property type="term" value="P:extracellular matrix organization"/>
    <property type="evidence" value="ECO:0007669"/>
    <property type="project" value="TreeGrafter"/>
</dbReference>
<feature type="domain" description="FAS1" evidence="2">
    <location>
        <begin position="138"/>
        <end position="239"/>
    </location>
</feature>
<dbReference type="InterPro" id="IPR050904">
    <property type="entry name" value="Adhesion/Biosynth-related"/>
</dbReference>
<dbReference type="GO" id="GO:0031012">
    <property type="term" value="C:extracellular matrix"/>
    <property type="evidence" value="ECO:0007669"/>
    <property type="project" value="TreeGrafter"/>
</dbReference>
<sequence>MKLILLVVCFVLSNAQTIPELAEKLGAKTLVNLVKDAGLADTLSGQGPFTVFGPTDAAFAALPPAVLNKLMNDKKLLESVLLFHVLSGKVYSSQLTNDMTAATLNDCNCRWSKVVLADQNATNGVIHVIDKVLAEIPTQNIVEFAAGQKDFSSLVFLVVSARLGATLSGGPFTLFAPTNEAFNKLPPDAINKLLQNQTALIEVLTYHVVKGTVYSVGLSNGMVPTVEGKSVKVDISSVVCFVLSNAQTIPELAEKLGAKTLVKLVTDAGLADTLSGQGPFTVFGPTDAAFAALPPAVLNKLMNDKQLLKSVLLFHVLSGKVYSSQLTNDMTATTLNGAKARINIYGQTVAVDGSKVVLADQNATNGVIHVIDQVLAEIPTQNIVQFAASQKDFSSLVYAVVRANLGATLSGGPFTLFAPTNEAFNKLPPDAINKLLQNQTALIDVLTYHVVKGTVYSVGLSNGMVPTVEGKSVKVELSSGGVMINDAKVTMANVPVTNGVIHVIDTVLLPPK</sequence>
<evidence type="ECO:0000313" key="4">
    <source>
        <dbReference type="Proteomes" id="UP000683360"/>
    </source>
</evidence>
<dbReference type="GO" id="GO:0005615">
    <property type="term" value="C:extracellular space"/>
    <property type="evidence" value="ECO:0007669"/>
    <property type="project" value="TreeGrafter"/>
</dbReference>
<dbReference type="EMBL" id="CAJPWZ010000500">
    <property type="protein sequence ID" value="CAG2194929.1"/>
    <property type="molecule type" value="Genomic_DNA"/>
</dbReference>